<evidence type="ECO:0000313" key="1">
    <source>
        <dbReference type="EMBL" id="RSD28047.1"/>
    </source>
</evidence>
<reference evidence="2" key="1">
    <citation type="submission" date="2018-12" db="EMBL/GenBank/DDBJ databases">
        <title>Bacillus chawlae sp. nov., Bacillus glennii sp. nov., and Bacillus saganii sp. nov. Isolated from the Vehicle Assembly Building at Kennedy Space Center where the Viking Spacecraft were Assembled.</title>
        <authorList>
            <person name="Seuylemezian A."/>
            <person name="Vaishampayan P."/>
        </authorList>
    </citation>
    <scope>NUCLEOTIDE SEQUENCE [LARGE SCALE GENOMIC DNA]</scope>
    <source>
        <strain evidence="2">DSM 13966</strain>
    </source>
</reference>
<comment type="caution">
    <text evidence="1">The sequence shown here is derived from an EMBL/GenBank/DDBJ whole genome shotgun (WGS) entry which is preliminary data.</text>
</comment>
<dbReference type="EMBL" id="RSFW01000009">
    <property type="protein sequence ID" value="RSD28047.1"/>
    <property type="molecule type" value="Genomic_DNA"/>
</dbReference>
<dbReference type="OrthoDB" id="2375961at2"/>
<name>A0A3R9F1U2_9BACI</name>
<proteinExistence type="predicted"/>
<dbReference type="AlphaFoldDB" id="A0A3R9F1U2"/>
<dbReference type="Gene3D" id="6.10.140.1110">
    <property type="match status" value="1"/>
</dbReference>
<protein>
    <recommendedName>
        <fullName evidence="3">YlqD protein</fullName>
    </recommendedName>
</protein>
<sequence>MKVLQTIIVKQVLTEESKERIHLKYHSRKLQLQKECDQLKFELKKLEKSKKFPPETLRKHFEKEIKVHKEKIKLLDFQIDQLHILPLGSEIKETELQGIVEINEGDQWDEFLSGKTIIVKDGIVSEIRER</sequence>
<dbReference type="Proteomes" id="UP000279911">
    <property type="component" value="Unassembled WGS sequence"/>
</dbReference>
<dbReference type="STRING" id="285983.UB32_16765"/>
<dbReference type="Pfam" id="PF11068">
    <property type="entry name" value="YlqD"/>
    <property type="match status" value="1"/>
</dbReference>
<evidence type="ECO:0008006" key="3">
    <source>
        <dbReference type="Google" id="ProtNLM"/>
    </source>
</evidence>
<dbReference type="RefSeq" id="WP_125479140.1">
    <property type="nucleotide sequence ID" value="NZ_RSFW01000009.1"/>
</dbReference>
<evidence type="ECO:0000313" key="2">
    <source>
        <dbReference type="Proteomes" id="UP000279911"/>
    </source>
</evidence>
<accession>A0A3R9F1U2</accession>
<organism evidence="1 2">
    <name type="scientific">Mesobacillus subterraneus</name>
    <dbReference type="NCBI Taxonomy" id="285983"/>
    <lineage>
        <taxon>Bacteria</taxon>
        <taxon>Bacillati</taxon>
        <taxon>Bacillota</taxon>
        <taxon>Bacilli</taxon>
        <taxon>Bacillales</taxon>
        <taxon>Bacillaceae</taxon>
        <taxon>Mesobacillus</taxon>
    </lineage>
</organism>
<dbReference type="InterPro" id="IPR021297">
    <property type="entry name" value="YlqD"/>
</dbReference>
<gene>
    <name evidence="1" type="ORF">EJA10_06170</name>
</gene>